<dbReference type="InterPro" id="IPR004922">
    <property type="entry name" value="ESAG"/>
</dbReference>
<evidence type="ECO:0000313" key="1">
    <source>
        <dbReference type="EMBL" id="CAD31212.1"/>
    </source>
</evidence>
<proteinExistence type="predicted"/>
<organism evidence="1">
    <name type="scientific">Trypanosoma brucei</name>
    <dbReference type="NCBI Taxonomy" id="5691"/>
    <lineage>
        <taxon>Eukaryota</taxon>
        <taxon>Discoba</taxon>
        <taxon>Euglenozoa</taxon>
        <taxon>Kinetoplastea</taxon>
        <taxon>Metakinetoplastina</taxon>
        <taxon>Trypanosomatida</taxon>
        <taxon>Trypanosomatidae</taxon>
        <taxon>Trypanosoma</taxon>
    </lineage>
</organism>
<accession>Q8MPG2</accession>
<reference evidence="1" key="1">
    <citation type="journal article" date="2002" name="Eukaryot. Cell">
        <title>Ex vivo and in vitro identification of a consensus promoter for VSG genes expressed by metacyclic-stage trypanosomes in the tsetse fly.</title>
        <authorList>
            <person name="Ginger M.L."/>
            <person name="Blundell P.A."/>
            <person name="Lewis A.M."/>
            <person name="Browitt A."/>
            <person name="Gunzl A."/>
            <person name="Barry J.D."/>
        </authorList>
    </citation>
    <scope>NUCLEOTIDE SEQUENCE</scope>
    <source>
        <strain evidence="1">EATRO 795</strain>
    </source>
</reference>
<dbReference type="EMBL" id="AJ486954">
    <property type="protein sequence ID" value="CAD31212.1"/>
    <property type="molecule type" value="Genomic_DNA"/>
</dbReference>
<dbReference type="VEuPathDB" id="TriTrypDB:Tbg972.1.3370"/>
<dbReference type="Pfam" id="PF03238">
    <property type="entry name" value="ESAG1"/>
    <property type="match status" value="1"/>
</dbReference>
<dbReference type="AlphaFoldDB" id="Q8MPG2"/>
<dbReference type="VEuPathDB" id="TriTrypDB:Tb427_000106800"/>
<sequence length="219" mass="23880">MVDDFYKSNLNEFVCHLKCLSDALSRLYGDGQKRLFVNEGVYASASRICDDMEGKTGEDVKYLSVIGGSMEGKHDKLEKLISYGNTMGNLVPKVGGLFAEVNESVWEVRNALPTALLTANKYSTAIAEITRTVWDDVKGLGGAGECEDRTFKKARALPTACAKQMCPLRDSMSKDAVQKYRDGCLAVTVQNGSVSECLNKPRDNAYKNGAVKNSGDVLI</sequence>
<name>Q8MPG2_9TRYP</name>
<gene>
    <name evidence="1" type="primary">ESAG1</name>
</gene>
<protein>
    <submittedName>
        <fullName evidence="1">ESAG1 protein</fullName>
    </submittedName>
</protein>
<dbReference type="VEuPathDB" id="TriTrypDB:Tb1125.4.1200"/>
<dbReference type="VEuPathDB" id="TriTrypDB:Tb927.9.660"/>